<organism evidence="4 5">
    <name type="scientific">Marasmius oreades</name>
    <name type="common">fairy-ring Marasmius</name>
    <dbReference type="NCBI Taxonomy" id="181124"/>
    <lineage>
        <taxon>Eukaryota</taxon>
        <taxon>Fungi</taxon>
        <taxon>Dikarya</taxon>
        <taxon>Basidiomycota</taxon>
        <taxon>Agaricomycotina</taxon>
        <taxon>Agaricomycetes</taxon>
        <taxon>Agaricomycetidae</taxon>
        <taxon>Agaricales</taxon>
        <taxon>Marasmiineae</taxon>
        <taxon>Marasmiaceae</taxon>
        <taxon>Marasmius</taxon>
    </lineage>
</organism>
<reference evidence="4" key="1">
    <citation type="journal article" date="2021" name="Genome Biol. Evol.">
        <title>The assembled and annotated genome of the fairy-ring fungus Marasmius oreades.</title>
        <authorList>
            <person name="Hiltunen M."/>
            <person name="Ament-Velasquez S.L."/>
            <person name="Johannesson H."/>
        </authorList>
    </citation>
    <scope>NUCLEOTIDE SEQUENCE</scope>
    <source>
        <strain evidence="4">03SP1</strain>
    </source>
</reference>
<feature type="compositionally biased region" description="Low complexity" evidence="2">
    <location>
        <begin position="41"/>
        <end position="51"/>
    </location>
</feature>
<dbReference type="GO" id="GO:0031624">
    <property type="term" value="F:ubiquitin conjugating enzyme binding"/>
    <property type="evidence" value="ECO:0007669"/>
    <property type="project" value="TreeGrafter"/>
</dbReference>
<comment type="function">
    <text evidence="1">Neddylation of cullins play an essential role in the regulation of SCF-type complexes activity.</text>
</comment>
<gene>
    <name evidence="4" type="ORF">E1B28_002460</name>
</gene>
<dbReference type="Gene3D" id="1.10.238.200">
    <property type="entry name" value="Cullin, PONY binding domain"/>
    <property type="match status" value="1"/>
</dbReference>
<protein>
    <recommendedName>
        <fullName evidence="1">Defective in cullin neddylation protein</fullName>
    </recommendedName>
</protein>
<dbReference type="InterPro" id="IPR005176">
    <property type="entry name" value="PONY_dom"/>
</dbReference>
<dbReference type="RefSeq" id="XP_043002978.1">
    <property type="nucleotide sequence ID" value="XM_043159378.1"/>
</dbReference>
<dbReference type="OrthoDB" id="27198at2759"/>
<dbReference type="PROSITE" id="PS51229">
    <property type="entry name" value="DCUN1"/>
    <property type="match status" value="1"/>
</dbReference>
<dbReference type="Proteomes" id="UP001049176">
    <property type="component" value="Chromosome 10"/>
</dbReference>
<evidence type="ECO:0000313" key="5">
    <source>
        <dbReference type="Proteomes" id="UP001049176"/>
    </source>
</evidence>
<keyword evidence="5" id="KW-1185">Reference proteome</keyword>
<proteinExistence type="predicted"/>
<dbReference type="InterPro" id="IPR042460">
    <property type="entry name" value="DCN1-like_PONY"/>
</dbReference>
<dbReference type="GO" id="GO:0097602">
    <property type="term" value="F:cullin family protein binding"/>
    <property type="evidence" value="ECO:0007669"/>
    <property type="project" value="TreeGrafter"/>
</dbReference>
<sequence length="361" mass="39767">MPPKRKRDADSNVANASSTTRVTRRSTRSSKKSVDAPEVDAATSSNATTSKTKTKRVNASGNSAEEEDEEEAPPLKKARTSTRGKAAAKASKGKGKKNSHDDNPETVNEDNENKNAPSKVNGAKTSAMTKAVTNAEPYTPERALSLFGKYADEADPDIIGPGGLELLCKDADISMEGVLPLLLSWQLNAKELGTFTQGEWVAGTANLKISSLQILRLALSDLEDLLVMDKPPLKPLKNESYNRTSYWTYAKDKRHAFHQFYSFCFNLAKAEQSRNIDMEVVTALWSVILPPRFPIMTEIITFINGKGTYKAANKDLWIMMLEFCESVKPTLEGYDQSGDAWPTLLDEFVEWKRSQGTASSS</sequence>
<feature type="domain" description="DCUN1" evidence="3">
    <location>
        <begin position="138"/>
        <end position="353"/>
    </location>
</feature>
<dbReference type="GO" id="GO:0000151">
    <property type="term" value="C:ubiquitin ligase complex"/>
    <property type="evidence" value="ECO:0007669"/>
    <property type="project" value="TreeGrafter"/>
</dbReference>
<name>A0A9P7UKQ0_9AGAR</name>
<dbReference type="KEGG" id="more:E1B28_002460"/>
<evidence type="ECO:0000259" key="3">
    <source>
        <dbReference type="PROSITE" id="PS51229"/>
    </source>
</evidence>
<feature type="compositionally biased region" description="Basic residues" evidence="2">
    <location>
        <begin position="22"/>
        <end position="31"/>
    </location>
</feature>
<comment type="caution">
    <text evidence="4">The sequence shown here is derived from an EMBL/GenBank/DDBJ whole genome shotgun (WGS) entry which is preliminary data.</text>
</comment>
<dbReference type="GO" id="GO:0032182">
    <property type="term" value="F:ubiquitin-like protein binding"/>
    <property type="evidence" value="ECO:0007669"/>
    <property type="project" value="TreeGrafter"/>
</dbReference>
<evidence type="ECO:0000256" key="1">
    <source>
        <dbReference type="RuleBase" id="RU410713"/>
    </source>
</evidence>
<dbReference type="InterPro" id="IPR014764">
    <property type="entry name" value="DCN-prot"/>
</dbReference>
<dbReference type="Gene3D" id="1.10.238.10">
    <property type="entry name" value="EF-hand"/>
    <property type="match status" value="1"/>
</dbReference>
<dbReference type="GO" id="GO:0045116">
    <property type="term" value="P:protein neddylation"/>
    <property type="evidence" value="ECO:0007669"/>
    <property type="project" value="TreeGrafter"/>
</dbReference>
<feature type="region of interest" description="Disordered" evidence="2">
    <location>
        <begin position="1"/>
        <end position="124"/>
    </location>
</feature>
<feature type="compositionally biased region" description="Polar residues" evidence="2">
    <location>
        <begin position="114"/>
        <end position="124"/>
    </location>
</feature>
<dbReference type="Pfam" id="PF03556">
    <property type="entry name" value="Cullin_binding"/>
    <property type="match status" value="1"/>
</dbReference>
<evidence type="ECO:0000256" key="2">
    <source>
        <dbReference type="SAM" id="MobiDB-lite"/>
    </source>
</evidence>
<evidence type="ECO:0000313" key="4">
    <source>
        <dbReference type="EMBL" id="KAG7086507.1"/>
    </source>
</evidence>
<dbReference type="GeneID" id="66071536"/>
<dbReference type="AlphaFoldDB" id="A0A9P7UKQ0"/>
<accession>A0A9P7UKQ0</accession>
<dbReference type="PANTHER" id="PTHR12281">
    <property type="entry name" value="RP42 RELATED"/>
    <property type="match status" value="1"/>
</dbReference>
<dbReference type="EMBL" id="CM032190">
    <property type="protein sequence ID" value="KAG7086507.1"/>
    <property type="molecule type" value="Genomic_DNA"/>
</dbReference>